<dbReference type="HOGENOM" id="CLU_3226638_0_0_6"/>
<gene>
    <name evidence="1" type="ORF">PSYPI_42030</name>
</gene>
<dbReference type="Proteomes" id="UP000004986">
    <property type="component" value="Unassembled WGS sequence"/>
</dbReference>
<keyword evidence="2" id="KW-1185">Reference proteome</keyword>
<proteinExistence type="predicted"/>
<evidence type="ECO:0000313" key="1">
    <source>
        <dbReference type="EMBL" id="EGH48543.1"/>
    </source>
</evidence>
<dbReference type="BioCyc" id="PSYR629263:G11X0-7689-MONOMER"/>
<reference evidence="1 2" key="1">
    <citation type="journal article" date="2011" name="PLoS Pathog.">
        <title>Dynamic evolution of pathogenicity revealed by sequencing and comparative genomics of 19 Pseudomonas syringae isolates.</title>
        <authorList>
            <person name="Baltrus D.A."/>
            <person name="Nishimura M.T."/>
            <person name="Romanchuk A."/>
            <person name="Chang J.H."/>
            <person name="Mukhtar M.S."/>
            <person name="Cherkis K."/>
            <person name="Roach J."/>
            <person name="Grant S.R."/>
            <person name="Jones C.D."/>
            <person name="Dangl J.L."/>
        </authorList>
    </citation>
    <scope>NUCLEOTIDE SEQUENCE [LARGE SCALE GENOMIC DNA]</scope>
    <source>
        <strain evidence="1 2">1704B</strain>
    </source>
</reference>
<accession>F3GN90</accession>
<evidence type="ECO:0000313" key="2">
    <source>
        <dbReference type="Proteomes" id="UP000004986"/>
    </source>
</evidence>
<comment type="caution">
    <text evidence="1">The sequence shown here is derived from an EMBL/GenBank/DDBJ whole genome shotgun (WGS) entry which is preliminary data.</text>
</comment>
<dbReference type="EMBL" id="AEAI01003226">
    <property type="protein sequence ID" value="EGH48543.1"/>
    <property type="molecule type" value="Genomic_DNA"/>
</dbReference>
<dbReference type="PATRIC" id="fig|629263.4.peg.5921"/>
<name>F3GN90_PSESJ</name>
<sequence>KPRKPVAHWFRWPNSQFFQKSVRRWRGSDLFPQMVVAKQPDEQD</sequence>
<organism evidence="1 2">
    <name type="scientific">Pseudomonas syringae pv. pisi str. 1704B</name>
    <dbReference type="NCBI Taxonomy" id="629263"/>
    <lineage>
        <taxon>Bacteria</taxon>
        <taxon>Pseudomonadati</taxon>
        <taxon>Pseudomonadota</taxon>
        <taxon>Gammaproteobacteria</taxon>
        <taxon>Pseudomonadales</taxon>
        <taxon>Pseudomonadaceae</taxon>
        <taxon>Pseudomonas</taxon>
        <taxon>Pseudomonas syringae</taxon>
    </lineage>
</organism>
<feature type="non-terminal residue" evidence="1">
    <location>
        <position position="1"/>
    </location>
</feature>
<protein>
    <submittedName>
        <fullName evidence="1">Uncharacterized protein</fullName>
    </submittedName>
</protein>
<dbReference type="AlphaFoldDB" id="F3GN90"/>